<sequence>MKTFDLERIQSLYENTVEYNLTESGFHPFTLKELLTDSQLKEVTQTVLGYGQTNGSIGLREKISDLYPKCHIDNILVTNGSSEANFIACRTLLKKDDEVVVMLPNYMQIWGIAEDMGCHLKAFHLQEHQNWAPDLEELKRLVTSNTKMIVVCNPNNPTGYTLTEAEMQEIVDIADSVGAWIYADEVYRGAELNGKEINSFFGLYEKTLVCCGLSKAYALPGLRLGWLVGPEEIVSNAWAYHDYTSITAGILSHKVGEIALSAEVRPKILERNRNMLNENLRAITQWIEGHDNLFHFVPPQAGGMAFMRYQLDMNSTELSNWLRTEKSVFIVPGDCYGMDRYLRVGIGSEQKYLLEGLNRIDEALNKRAIIS</sequence>
<dbReference type="SUPFAM" id="SSF53383">
    <property type="entry name" value="PLP-dependent transferases"/>
    <property type="match status" value="1"/>
</dbReference>
<dbReference type="Pfam" id="PF00155">
    <property type="entry name" value="Aminotran_1_2"/>
    <property type="match status" value="1"/>
</dbReference>
<evidence type="ECO:0000259" key="2">
    <source>
        <dbReference type="Pfam" id="PF00155"/>
    </source>
</evidence>
<evidence type="ECO:0000313" key="3">
    <source>
        <dbReference type="EMBL" id="MDN5203731.1"/>
    </source>
</evidence>
<reference evidence="3" key="1">
    <citation type="submission" date="2023-06" db="EMBL/GenBank/DDBJ databases">
        <title>Genomic of Parafulvivirga corallium.</title>
        <authorList>
            <person name="Wang G."/>
        </authorList>
    </citation>
    <scope>NUCLEOTIDE SEQUENCE</scope>
    <source>
        <strain evidence="3">BMA10</strain>
    </source>
</reference>
<proteinExistence type="inferred from homology"/>
<dbReference type="GO" id="GO:0008483">
    <property type="term" value="F:transaminase activity"/>
    <property type="evidence" value="ECO:0007669"/>
    <property type="project" value="UniProtKB-KW"/>
</dbReference>
<dbReference type="InterPro" id="IPR015422">
    <property type="entry name" value="PyrdxlP-dep_Trfase_small"/>
</dbReference>
<evidence type="ECO:0000256" key="1">
    <source>
        <dbReference type="RuleBase" id="RU000481"/>
    </source>
</evidence>
<dbReference type="CDD" id="cd00609">
    <property type="entry name" value="AAT_like"/>
    <property type="match status" value="1"/>
</dbReference>
<dbReference type="InterPro" id="IPR015424">
    <property type="entry name" value="PyrdxlP-dep_Trfase"/>
</dbReference>
<keyword evidence="4" id="KW-1185">Reference proteome</keyword>
<dbReference type="RefSeq" id="WP_346753754.1">
    <property type="nucleotide sequence ID" value="NZ_JAUJEA010000008.1"/>
</dbReference>
<comment type="similarity">
    <text evidence="1">Belongs to the class-I pyridoxal-phosphate-dependent aminotransferase family.</text>
</comment>
<keyword evidence="1" id="KW-0808">Transferase</keyword>
<feature type="domain" description="Aminotransferase class I/classII large" evidence="2">
    <location>
        <begin position="31"/>
        <end position="360"/>
    </location>
</feature>
<dbReference type="Gene3D" id="3.40.640.10">
    <property type="entry name" value="Type I PLP-dependent aspartate aminotransferase-like (Major domain)"/>
    <property type="match status" value="1"/>
</dbReference>
<dbReference type="PANTHER" id="PTHR43510:SF1">
    <property type="entry name" value="AMINOTRANSFERASE FUNCTION, HYPOTHETICAL (EUROFUNG)"/>
    <property type="match status" value="1"/>
</dbReference>
<comment type="caution">
    <text evidence="3">The sequence shown here is derived from an EMBL/GenBank/DDBJ whole genome shotgun (WGS) entry which is preliminary data.</text>
</comment>
<dbReference type="EMBL" id="JAUJEA010000008">
    <property type="protein sequence ID" value="MDN5203731.1"/>
    <property type="molecule type" value="Genomic_DNA"/>
</dbReference>
<dbReference type="InterPro" id="IPR015421">
    <property type="entry name" value="PyrdxlP-dep_Trfase_major"/>
</dbReference>
<dbReference type="InterPro" id="IPR004839">
    <property type="entry name" value="Aminotransferase_I/II_large"/>
</dbReference>
<dbReference type="Proteomes" id="UP001172082">
    <property type="component" value="Unassembled WGS sequence"/>
</dbReference>
<comment type="cofactor">
    <cofactor evidence="1">
        <name>pyridoxal 5'-phosphate</name>
        <dbReference type="ChEBI" id="CHEBI:597326"/>
    </cofactor>
</comment>
<dbReference type="Gene3D" id="3.90.1150.10">
    <property type="entry name" value="Aspartate Aminotransferase, domain 1"/>
    <property type="match status" value="1"/>
</dbReference>
<dbReference type="InterPro" id="IPR004838">
    <property type="entry name" value="NHTrfase_class1_PyrdxlP-BS"/>
</dbReference>
<dbReference type="PROSITE" id="PS00105">
    <property type="entry name" value="AA_TRANSFER_CLASS_1"/>
    <property type="match status" value="1"/>
</dbReference>
<evidence type="ECO:0000313" key="4">
    <source>
        <dbReference type="Proteomes" id="UP001172082"/>
    </source>
</evidence>
<dbReference type="EC" id="2.6.1.-" evidence="1"/>
<dbReference type="PANTHER" id="PTHR43510">
    <property type="entry name" value="AMINOTRANSFERASE FUNCTION, HYPOTHETICAL (EUROFUNG)"/>
    <property type="match status" value="1"/>
</dbReference>
<gene>
    <name evidence="3" type="ORF">QQ008_20240</name>
</gene>
<protein>
    <recommendedName>
        <fullName evidence="1">Aminotransferase</fullName>
        <ecNumber evidence="1">2.6.1.-</ecNumber>
    </recommendedName>
</protein>
<keyword evidence="1 3" id="KW-0032">Aminotransferase</keyword>
<name>A0ABT8KSK2_9BACT</name>
<organism evidence="3 4">
    <name type="scientific">Splendidivirga corallicola</name>
    <dbReference type="NCBI Taxonomy" id="3051826"/>
    <lineage>
        <taxon>Bacteria</taxon>
        <taxon>Pseudomonadati</taxon>
        <taxon>Bacteroidota</taxon>
        <taxon>Cytophagia</taxon>
        <taxon>Cytophagales</taxon>
        <taxon>Splendidivirgaceae</taxon>
        <taxon>Splendidivirga</taxon>
    </lineage>
</organism>
<accession>A0ABT8KSK2</accession>